<evidence type="ECO:0000256" key="3">
    <source>
        <dbReference type="ARBA" id="ARBA00022490"/>
    </source>
</evidence>
<evidence type="ECO:0000256" key="5">
    <source>
        <dbReference type="ARBA" id="ARBA00022553"/>
    </source>
</evidence>
<feature type="compositionally biased region" description="Low complexity" evidence="11">
    <location>
        <begin position="403"/>
        <end position="414"/>
    </location>
</feature>
<name>A0A9Q0FJJ9_9ROSI</name>
<dbReference type="InterPro" id="IPR040221">
    <property type="entry name" value="CDCA7/CDA7L"/>
</dbReference>
<protein>
    <recommendedName>
        <fullName evidence="12">Zinc-finger domain-containing protein</fullName>
    </recommendedName>
</protein>
<evidence type="ECO:0000256" key="10">
    <source>
        <dbReference type="SAM" id="Coils"/>
    </source>
</evidence>
<feature type="compositionally biased region" description="Basic residues" evidence="11">
    <location>
        <begin position="20"/>
        <end position="31"/>
    </location>
</feature>
<feature type="compositionally biased region" description="Basic and acidic residues" evidence="11">
    <location>
        <begin position="717"/>
        <end position="726"/>
    </location>
</feature>
<keyword evidence="8" id="KW-0804">Transcription</keyword>
<evidence type="ECO:0000256" key="2">
    <source>
        <dbReference type="ARBA" id="ARBA00004496"/>
    </source>
</evidence>
<dbReference type="GO" id="GO:0005737">
    <property type="term" value="C:cytoplasm"/>
    <property type="evidence" value="ECO:0007669"/>
    <property type="project" value="UniProtKB-SubCell"/>
</dbReference>
<dbReference type="Proteomes" id="UP001141552">
    <property type="component" value="Unassembled WGS sequence"/>
</dbReference>
<dbReference type="PANTHER" id="PTHR31169:SF8">
    <property type="entry name" value="ZINC-FINGER DOMAIN OF MONOAMINE-OXIDASE A REPRESSOR R1 PROTEIN"/>
    <property type="match status" value="1"/>
</dbReference>
<feature type="compositionally biased region" description="Basic and acidic residues" evidence="11">
    <location>
        <begin position="171"/>
        <end position="182"/>
    </location>
</feature>
<dbReference type="GO" id="GO:0006355">
    <property type="term" value="P:regulation of DNA-templated transcription"/>
    <property type="evidence" value="ECO:0007669"/>
    <property type="project" value="InterPro"/>
</dbReference>
<dbReference type="AlphaFoldDB" id="A0A9Q0FJJ9"/>
<comment type="subcellular location">
    <subcellularLocation>
        <location evidence="2">Cytoplasm</location>
    </subcellularLocation>
    <subcellularLocation>
        <location evidence="1">Nucleus</location>
    </subcellularLocation>
</comment>
<feature type="region of interest" description="Disordered" evidence="11">
    <location>
        <begin position="171"/>
        <end position="203"/>
    </location>
</feature>
<feature type="compositionally biased region" description="Basic and acidic residues" evidence="11">
    <location>
        <begin position="697"/>
        <end position="707"/>
    </location>
</feature>
<feature type="compositionally biased region" description="Basic and acidic residues" evidence="11">
    <location>
        <begin position="572"/>
        <end position="583"/>
    </location>
</feature>
<keyword evidence="14" id="KW-1185">Reference proteome</keyword>
<feature type="compositionally biased region" description="Basic and acidic residues" evidence="11">
    <location>
        <begin position="507"/>
        <end position="519"/>
    </location>
</feature>
<keyword evidence="5" id="KW-0597">Phosphoprotein</keyword>
<evidence type="ECO:0000256" key="8">
    <source>
        <dbReference type="ARBA" id="ARBA00023163"/>
    </source>
</evidence>
<feature type="domain" description="Zinc-finger" evidence="12">
    <location>
        <begin position="67"/>
        <end position="162"/>
    </location>
</feature>
<keyword evidence="6" id="KW-0832">Ubl conjugation</keyword>
<feature type="coiled-coil region" evidence="10">
    <location>
        <begin position="1005"/>
        <end position="1039"/>
    </location>
</feature>
<feature type="compositionally biased region" description="Polar residues" evidence="11">
    <location>
        <begin position="974"/>
        <end position="985"/>
    </location>
</feature>
<keyword evidence="3" id="KW-0963">Cytoplasm</keyword>
<dbReference type="GO" id="GO:0005634">
    <property type="term" value="C:nucleus"/>
    <property type="evidence" value="ECO:0007669"/>
    <property type="project" value="UniProtKB-SubCell"/>
</dbReference>
<dbReference type="OrthoDB" id="298344at2759"/>
<feature type="region of interest" description="Disordered" evidence="11">
    <location>
        <begin position="228"/>
        <end position="273"/>
    </location>
</feature>
<feature type="compositionally biased region" description="Basic and acidic residues" evidence="11">
    <location>
        <begin position="232"/>
        <end position="246"/>
    </location>
</feature>
<comment type="caution">
    <text evidence="13">The sequence shown here is derived from an EMBL/GenBank/DDBJ whole genome shotgun (WGS) entry which is preliminary data.</text>
</comment>
<evidence type="ECO:0000313" key="13">
    <source>
        <dbReference type="EMBL" id="KAJ4832668.1"/>
    </source>
</evidence>
<sequence length="1114" mass="123692">MAVSSFPPPPPTAPPGERNKARKKIKTRISRRATSAAAAAATTPGPSRKIRRRKKHTVVRVVGARIYDPLNGKTCHQCRQKTLNLKATCKQKECASHYCHKCLWNRYGVKAEETACLNDWICPRCRGVCNCSMCMKKRGHRPTGIFIHAAKANGFCSVSEMLHHKDLEVPRSEKTVGDDGKKYAKKRKKSSNKEVAVTSAKRLKRQNGSQGQCKLELLAKLVEIGLTGMGKSRNDDGAQKASEGDKNAYSAAQSSPEKHQVPKEASNQRQKLSKRDYACPHNVHHDHFVADHQTVAELHKSKRKHGMEVGKFTSDTKLLPPQGIEVRNLDVADAAAEDVGDALRFLEFCEAVGKEPALASIRNHEKPEEHGDLELQAEAFIENAQVKIRKKKVKKSRIKDANENSSKANSNADSLVQKEPAVARSRNLGKNEGCEDLELQAEALKENAQAIEMKKSKVKKSWNRGADENASRANSNTNSLVQKEPAVASIGTHGKHEGHMDLELQPEALKENYQEGETRKKVKKSRKRDAIENDSRANSNPHSIVQKEPAVASIRTHGKHEGPMVLEFQAEALKENSQEGEIRKKVKKSRKRDANENDSKANSNAHSLVQKKPAVASSSTHGKHEGCMDLELQAEALKENDQGGETRKKKVKKSGDRDANENSSSSSSSLLEKEHAVASMSNRRKHGHMELELQAEALKENGQDVETRKKKVKKSQKRDANEDESRANSNAGSLVRKEPAVASTRNHGKHEGCWDLELLSEALKENAREVETRKRKVKKSPNKNAIENSSRADSSSDSLVQKSTASWIPQKLLLRLHFQFNRHSLQEFAVASIRKHGKHAGQGLGLQGEAMRVNEKEAEKIKESAVASIRKHGKHVGHGLELQGEDMRVNEKEAEKIMVKKSSKKDASENSSWVYTNSYSLVQKESAVASTGKHGKHEGHRHLELPAEAFKMNAQEAEVRKTKMKKSRNKDANENSSLDNRGANTLAQKEPEVARIRNNVKHEGQRDLELQAEALKENAQEVETKKRKLKKSVNKVANEGAFITNSGAHSPVQKVSPILALVINAPNRMALEPVVASIRNHGKHERRIDLELVAETLMGLELQAKALLDLELQS</sequence>
<evidence type="ECO:0000256" key="4">
    <source>
        <dbReference type="ARBA" id="ARBA00022499"/>
    </source>
</evidence>
<reference evidence="13" key="2">
    <citation type="journal article" date="2023" name="Plants (Basel)">
        <title>Annotation of the Turnera subulata (Passifloraceae) Draft Genome Reveals the S-Locus Evolved after the Divergence of Turneroideae from Passifloroideae in a Stepwise Manner.</title>
        <authorList>
            <person name="Henning P.M."/>
            <person name="Roalson E.H."/>
            <person name="Mir W."/>
            <person name="McCubbin A.G."/>
            <person name="Shore J.S."/>
        </authorList>
    </citation>
    <scope>NUCLEOTIDE SEQUENCE</scope>
    <source>
        <strain evidence="13">F60SS</strain>
    </source>
</reference>
<dbReference type="PANTHER" id="PTHR31169">
    <property type="entry name" value="OS05G0300700 PROTEIN"/>
    <property type="match status" value="1"/>
</dbReference>
<feature type="compositionally biased region" description="Low complexity" evidence="11">
    <location>
        <begin position="789"/>
        <end position="798"/>
    </location>
</feature>
<evidence type="ECO:0000256" key="1">
    <source>
        <dbReference type="ARBA" id="ARBA00004123"/>
    </source>
</evidence>
<feature type="region of interest" description="Disordered" evidence="11">
    <location>
        <begin position="1"/>
        <end position="53"/>
    </location>
</feature>
<dbReference type="Pfam" id="PF10497">
    <property type="entry name" value="zf-4CXXC_R1"/>
    <property type="match status" value="1"/>
</dbReference>
<evidence type="ECO:0000256" key="9">
    <source>
        <dbReference type="ARBA" id="ARBA00023242"/>
    </source>
</evidence>
<evidence type="ECO:0000256" key="7">
    <source>
        <dbReference type="ARBA" id="ARBA00023015"/>
    </source>
</evidence>
<feature type="compositionally biased region" description="Low complexity" evidence="11">
    <location>
        <begin position="32"/>
        <end position="43"/>
    </location>
</feature>
<feature type="region of interest" description="Disordered" evidence="11">
    <location>
        <begin position="507"/>
        <end position="749"/>
    </location>
</feature>
<dbReference type="EMBL" id="JAKUCV010005106">
    <property type="protein sequence ID" value="KAJ4832668.1"/>
    <property type="molecule type" value="Genomic_DNA"/>
</dbReference>
<accession>A0A9Q0FJJ9</accession>
<feature type="region of interest" description="Disordered" evidence="11">
    <location>
        <begin position="769"/>
        <end position="799"/>
    </location>
</feature>
<reference evidence="13" key="1">
    <citation type="submission" date="2022-02" db="EMBL/GenBank/DDBJ databases">
        <authorList>
            <person name="Henning P.M."/>
            <person name="McCubbin A.G."/>
            <person name="Shore J.S."/>
        </authorList>
    </citation>
    <scope>NUCLEOTIDE SEQUENCE</scope>
    <source>
        <strain evidence="13">F60SS</strain>
        <tissue evidence="13">Leaves</tissue>
    </source>
</reference>
<evidence type="ECO:0000256" key="11">
    <source>
        <dbReference type="SAM" id="MobiDB-lite"/>
    </source>
</evidence>
<feature type="region of interest" description="Disordered" evidence="11">
    <location>
        <begin position="393"/>
        <end position="429"/>
    </location>
</feature>
<feature type="compositionally biased region" description="Basic and acidic residues" evidence="11">
    <location>
        <begin position="636"/>
        <end position="646"/>
    </location>
</feature>
<organism evidence="13 14">
    <name type="scientific">Turnera subulata</name>
    <dbReference type="NCBI Taxonomy" id="218843"/>
    <lineage>
        <taxon>Eukaryota</taxon>
        <taxon>Viridiplantae</taxon>
        <taxon>Streptophyta</taxon>
        <taxon>Embryophyta</taxon>
        <taxon>Tracheophyta</taxon>
        <taxon>Spermatophyta</taxon>
        <taxon>Magnoliopsida</taxon>
        <taxon>eudicotyledons</taxon>
        <taxon>Gunneridae</taxon>
        <taxon>Pentapetalae</taxon>
        <taxon>rosids</taxon>
        <taxon>fabids</taxon>
        <taxon>Malpighiales</taxon>
        <taxon>Passifloraceae</taxon>
        <taxon>Turnera</taxon>
    </lineage>
</organism>
<dbReference type="InterPro" id="IPR018866">
    <property type="entry name" value="Znf-4CXXC_R1"/>
</dbReference>
<keyword evidence="9" id="KW-0539">Nucleus</keyword>
<keyword evidence="10" id="KW-0175">Coiled coil</keyword>
<evidence type="ECO:0000313" key="14">
    <source>
        <dbReference type="Proteomes" id="UP001141552"/>
    </source>
</evidence>
<keyword evidence="7" id="KW-0805">Transcription regulation</keyword>
<proteinExistence type="predicted"/>
<keyword evidence="4" id="KW-1017">Isopeptide bond</keyword>
<feature type="compositionally biased region" description="Pro residues" evidence="11">
    <location>
        <begin position="1"/>
        <end position="14"/>
    </location>
</feature>
<gene>
    <name evidence="13" type="ORF">Tsubulata_047354</name>
</gene>
<feature type="region of interest" description="Disordered" evidence="11">
    <location>
        <begin position="956"/>
        <end position="985"/>
    </location>
</feature>
<feature type="region of interest" description="Disordered" evidence="11">
    <location>
        <begin position="455"/>
        <end position="482"/>
    </location>
</feature>
<evidence type="ECO:0000256" key="6">
    <source>
        <dbReference type="ARBA" id="ARBA00022843"/>
    </source>
</evidence>
<feature type="compositionally biased region" description="Polar residues" evidence="11">
    <location>
        <begin position="471"/>
        <end position="481"/>
    </location>
</feature>
<evidence type="ECO:0000259" key="12">
    <source>
        <dbReference type="Pfam" id="PF10497"/>
    </source>
</evidence>